<evidence type="ECO:0000256" key="2">
    <source>
        <dbReference type="ARBA" id="ARBA00022664"/>
    </source>
</evidence>
<dbReference type="InterPro" id="IPR012677">
    <property type="entry name" value="Nucleotide-bd_a/b_plait_sf"/>
</dbReference>
<dbReference type="CDD" id="cd12231">
    <property type="entry name" value="RRM2_U2AF65"/>
    <property type="match status" value="1"/>
</dbReference>
<proteinExistence type="predicted"/>
<dbReference type="EMBL" id="JAVHNQ010000008">
    <property type="protein sequence ID" value="KAK6340675.1"/>
    <property type="molecule type" value="Genomic_DNA"/>
</dbReference>
<dbReference type="GO" id="GO:0008380">
    <property type="term" value="P:RNA splicing"/>
    <property type="evidence" value="ECO:0007669"/>
    <property type="project" value="UniProtKB-KW"/>
</dbReference>
<dbReference type="Pfam" id="PF00076">
    <property type="entry name" value="RRM_1"/>
    <property type="match status" value="2"/>
</dbReference>
<dbReference type="Gene3D" id="3.30.70.330">
    <property type="match status" value="3"/>
</dbReference>
<organism evidence="10 11">
    <name type="scientific">Orbilia brochopaga</name>
    <dbReference type="NCBI Taxonomy" id="3140254"/>
    <lineage>
        <taxon>Eukaryota</taxon>
        <taxon>Fungi</taxon>
        <taxon>Dikarya</taxon>
        <taxon>Ascomycota</taxon>
        <taxon>Pezizomycotina</taxon>
        <taxon>Orbiliomycetes</taxon>
        <taxon>Orbiliales</taxon>
        <taxon>Orbiliaceae</taxon>
        <taxon>Orbilia</taxon>
    </lineage>
</organism>
<dbReference type="GO" id="GO:0006397">
    <property type="term" value="P:mRNA processing"/>
    <property type="evidence" value="ECO:0007669"/>
    <property type="project" value="UniProtKB-KW"/>
</dbReference>
<dbReference type="InterPro" id="IPR000504">
    <property type="entry name" value="RRM_dom"/>
</dbReference>
<evidence type="ECO:0000256" key="1">
    <source>
        <dbReference type="ARBA" id="ARBA00004123"/>
    </source>
</evidence>
<evidence type="ECO:0000256" key="5">
    <source>
        <dbReference type="ARBA" id="ARBA00023187"/>
    </source>
</evidence>
<sequence length="608" mass="68505">MSEMRASTNTYLLGLRFLHCLDSRHGYSSSRRERDRDGHRERDRDRGDRHAADGSEYHSSRHGERSERGDRGDRGERRERGERGDRGDREHRGDRRRSRSPYTTRDNRASARGAAPAAATAGDDYYSSRDFRDREREREHARGERDIGRDRRDRDRRGEDERRRGGREPRGDAGRDRRERREDISMGGMEEARQPRRSPSPPKVKEPTPDLTDIIPISDRKRRLTMWDIKPPGYESVTAEQAKLSGMFPLPGAPRQTTLDPSRMAAFVNPPKEGNTQQPTALKPSNSRQAKRLLCQNLPPMCTEETIYTFFSGFLKSLNAVDPTSEPVVTIYLNPTSTMAMIEFRTTAYATLCLAFDGIEFDDTGVKVKLSRPKDYIIPQYSESGESHTDEISSQVPDSINKICVSNIPIHLADNQVIELLQTFGKLKSFFLIKDREMDESKGVAFCEYADPNIAEIAIEGLNGLDINEQLLSVKRASIGVKQSAGAEAGIPAMTVIAATTSAEMEGGRVLQLLNMVTADELLDQEEYEEILEDVTDECTKFGPIIDIKIPRPSGHQRAAAGVGKIYVRFEAHESAERALKALAGRKFADRTVIVSYFSEENYDVGAW</sequence>
<dbReference type="InterPro" id="IPR003954">
    <property type="entry name" value="RRM_euk-type"/>
</dbReference>
<dbReference type="SUPFAM" id="SSF54928">
    <property type="entry name" value="RNA-binding domain, RBD"/>
    <property type="match status" value="2"/>
</dbReference>
<dbReference type="SMART" id="SM00360">
    <property type="entry name" value="RRM"/>
    <property type="match status" value="3"/>
</dbReference>
<feature type="compositionally biased region" description="Basic and acidic residues" evidence="8">
    <location>
        <begin position="23"/>
        <end position="93"/>
    </location>
</feature>
<comment type="subcellular location">
    <subcellularLocation>
        <location evidence="1">Nucleus</location>
    </subcellularLocation>
</comment>
<keyword evidence="6" id="KW-0539">Nucleus</keyword>
<evidence type="ECO:0000256" key="6">
    <source>
        <dbReference type="ARBA" id="ARBA00023242"/>
    </source>
</evidence>
<dbReference type="SMART" id="SM00361">
    <property type="entry name" value="RRM_1"/>
    <property type="match status" value="1"/>
</dbReference>
<dbReference type="GO" id="GO:0005634">
    <property type="term" value="C:nucleus"/>
    <property type="evidence" value="ECO:0007669"/>
    <property type="project" value="UniProtKB-SubCell"/>
</dbReference>
<keyword evidence="2" id="KW-0507">mRNA processing</keyword>
<protein>
    <recommendedName>
        <fullName evidence="9">RRM domain-containing protein</fullName>
    </recommendedName>
</protein>
<dbReference type="InterPro" id="IPR006529">
    <property type="entry name" value="U2AF_lg"/>
</dbReference>
<reference evidence="10 11" key="1">
    <citation type="submission" date="2019-10" db="EMBL/GenBank/DDBJ databases">
        <authorList>
            <person name="Palmer J.M."/>
        </authorList>
    </citation>
    <scope>NUCLEOTIDE SEQUENCE [LARGE SCALE GENOMIC DNA]</scope>
    <source>
        <strain evidence="10 11">TWF696</strain>
    </source>
</reference>
<dbReference type="CDD" id="cd12232">
    <property type="entry name" value="RRM3_U2AF65"/>
    <property type="match status" value="1"/>
</dbReference>
<evidence type="ECO:0000256" key="7">
    <source>
        <dbReference type="PROSITE-ProRule" id="PRU00176"/>
    </source>
</evidence>
<feature type="region of interest" description="Disordered" evidence="8">
    <location>
        <begin position="23"/>
        <end position="213"/>
    </location>
</feature>
<feature type="compositionally biased region" description="Basic and acidic residues" evidence="8">
    <location>
        <begin position="126"/>
        <end position="194"/>
    </location>
</feature>
<dbReference type="PANTHER" id="PTHR23139">
    <property type="entry name" value="RNA-BINDING PROTEIN"/>
    <property type="match status" value="1"/>
</dbReference>
<gene>
    <name evidence="10" type="ORF">TWF696_008999</name>
</gene>
<keyword evidence="4 7" id="KW-0694">RNA-binding</keyword>
<dbReference type="NCBIfam" id="TIGR01642">
    <property type="entry name" value="U2AF_lg"/>
    <property type="match status" value="1"/>
</dbReference>
<dbReference type="GO" id="GO:0003723">
    <property type="term" value="F:RNA binding"/>
    <property type="evidence" value="ECO:0007669"/>
    <property type="project" value="UniProtKB-UniRule"/>
</dbReference>
<evidence type="ECO:0000256" key="8">
    <source>
        <dbReference type="SAM" id="MobiDB-lite"/>
    </source>
</evidence>
<feature type="domain" description="RRM" evidence="9">
    <location>
        <begin position="401"/>
        <end position="479"/>
    </location>
</feature>
<keyword evidence="11" id="KW-1185">Reference proteome</keyword>
<feature type="domain" description="RRM" evidence="9">
    <location>
        <begin position="509"/>
        <end position="600"/>
    </location>
</feature>
<accession>A0AAV9UFH9</accession>
<evidence type="ECO:0000256" key="3">
    <source>
        <dbReference type="ARBA" id="ARBA00022737"/>
    </source>
</evidence>
<dbReference type="Proteomes" id="UP001375240">
    <property type="component" value="Unassembled WGS sequence"/>
</dbReference>
<evidence type="ECO:0000313" key="10">
    <source>
        <dbReference type="EMBL" id="KAK6340675.1"/>
    </source>
</evidence>
<dbReference type="PROSITE" id="PS50102">
    <property type="entry name" value="RRM"/>
    <property type="match status" value="2"/>
</dbReference>
<keyword evidence="5" id="KW-0508">mRNA splicing</keyword>
<comment type="caution">
    <text evidence="10">The sequence shown here is derived from an EMBL/GenBank/DDBJ whole genome shotgun (WGS) entry which is preliminary data.</text>
</comment>
<evidence type="ECO:0000259" key="9">
    <source>
        <dbReference type="PROSITE" id="PS50102"/>
    </source>
</evidence>
<dbReference type="AlphaFoldDB" id="A0AAV9UFH9"/>
<keyword evidence="3" id="KW-0677">Repeat</keyword>
<dbReference type="InterPro" id="IPR035979">
    <property type="entry name" value="RBD_domain_sf"/>
</dbReference>
<feature type="compositionally biased region" description="Low complexity" evidence="8">
    <location>
        <begin position="110"/>
        <end position="121"/>
    </location>
</feature>
<dbReference type="FunFam" id="3.30.70.330:FF:000097">
    <property type="entry name" value="U2 snRNP auxiliary factor large subunit"/>
    <property type="match status" value="1"/>
</dbReference>
<evidence type="ECO:0000313" key="11">
    <source>
        <dbReference type="Proteomes" id="UP001375240"/>
    </source>
</evidence>
<evidence type="ECO:0000256" key="4">
    <source>
        <dbReference type="ARBA" id="ARBA00022884"/>
    </source>
</evidence>
<name>A0AAV9UFH9_9PEZI</name>